<dbReference type="SUPFAM" id="SSF103088">
    <property type="entry name" value="OmpA-like"/>
    <property type="match status" value="1"/>
</dbReference>
<evidence type="ECO:0000256" key="3">
    <source>
        <dbReference type="SAM" id="Phobius"/>
    </source>
</evidence>
<dbReference type="EMBL" id="BAABBN010000004">
    <property type="protein sequence ID" value="GAA3918520.1"/>
    <property type="molecule type" value="Genomic_DNA"/>
</dbReference>
<dbReference type="RefSeq" id="WP_344796526.1">
    <property type="nucleotide sequence ID" value="NZ_BAABBN010000004.1"/>
</dbReference>
<dbReference type="InterPro" id="IPR017733">
    <property type="entry name" value="OmpA-like_dom_proteobacteria"/>
</dbReference>
<dbReference type="Pfam" id="PF00691">
    <property type="entry name" value="OmpA"/>
    <property type="match status" value="1"/>
</dbReference>
<dbReference type="InterPro" id="IPR006665">
    <property type="entry name" value="OmpA-like"/>
</dbReference>
<feature type="transmembrane region" description="Helical" evidence="3">
    <location>
        <begin position="242"/>
        <end position="262"/>
    </location>
</feature>
<evidence type="ECO:0000313" key="5">
    <source>
        <dbReference type="EMBL" id="GAA3918520.1"/>
    </source>
</evidence>
<keyword evidence="3" id="KW-0812">Transmembrane</keyword>
<evidence type="ECO:0000259" key="4">
    <source>
        <dbReference type="PROSITE" id="PS51123"/>
    </source>
</evidence>
<sequence length="439" mass="49604">MTDKTIMKPRPGGRGASKPAPADGAPKPAQPVENPDKTVMSSNDNSAAIRQKAQTVAIGDNVLVDEASTLFSLIAKVRNTPKHHDVNALKRQCVELIKNYEQGLRYKSVDGDQIESARYCLCSFIDEAVLNTPWGEQSEWGAESLLSTFHNETWGGEYFYTLLQACIASPSEHLLLLELQYLCLSLGFNGKMRVEERGSEKLEEFREQAYRAIRTQRQEHERELSPEWRVSVEHGSFEQKGFPLWVILAMFGAILLSSYMLFSYKINSYSDGVYRELSTLVPWSQPEPQTMTIKDRDESVRLRQLLQTEIQRDLVEVFELSDRIRIRIGSELLFSGGNAGIKEDFAPVVAKIARSLESIDGKVLITAHTDDKTIFSSKYPSNWHLSLARANAISDALADKTDLRGRLWPEGRGEAEPIVPNDSDENRRMNRRIEIDLLP</sequence>
<gene>
    <name evidence="5" type="primary">tssL</name>
    <name evidence="5" type="ORF">GCM10022277_12210</name>
</gene>
<dbReference type="Gene3D" id="1.25.40.590">
    <property type="entry name" value="Type IV / VI secretion system, DotU"/>
    <property type="match status" value="1"/>
</dbReference>
<dbReference type="CDD" id="cd07185">
    <property type="entry name" value="OmpA_C-like"/>
    <property type="match status" value="1"/>
</dbReference>
<dbReference type="NCBIfam" id="TIGR03349">
    <property type="entry name" value="IV_VI_DotU"/>
    <property type="match status" value="1"/>
</dbReference>
<dbReference type="PROSITE" id="PS51123">
    <property type="entry name" value="OMPA_2"/>
    <property type="match status" value="1"/>
</dbReference>
<keyword evidence="1 3" id="KW-0472">Membrane</keyword>
<dbReference type="InterPro" id="IPR038522">
    <property type="entry name" value="T4/T6SS_DotU_sf"/>
</dbReference>
<dbReference type="InterPro" id="IPR017732">
    <property type="entry name" value="T4/T6SS_DotU"/>
</dbReference>
<evidence type="ECO:0000256" key="2">
    <source>
        <dbReference type="SAM" id="MobiDB-lite"/>
    </source>
</evidence>
<dbReference type="NCBIfam" id="NF038228">
    <property type="entry name" value="IcmH_DotU_IVB"/>
    <property type="match status" value="1"/>
</dbReference>
<feature type="domain" description="OmpA-like" evidence="4">
    <location>
        <begin position="321"/>
        <end position="439"/>
    </location>
</feature>
<dbReference type="PANTHER" id="PTHR38033:SF1">
    <property type="entry name" value="DOTU FAMILY TYPE IV_VI SECRETION SYSTEM PROTEIN"/>
    <property type="match status" value="1"/>
</dbReference>
<evidence type="ECO:0000256" key="1">
    <source>
        <dbReference type="PROSITE-ProRule" id="PRU00473"/>
    </source>
</evidence>
<dbReference type="Proteomes" id="UP001501565">
    <property type="component" value="Unassembled WGS sequence"/>
</dbReference>
<dbReference type="Pfam" id="PF09850">
    <property type="entry name" value="DotU"/>
    <property type="match status" value="1"/>
</dbReference>
<feature type="compositionally biased region" description="Low complexity" evidence="2">
    <location>
        <begin position="16"/>
        <end position="31"/>
    </location>
</feature>
<reference evidence="6" key="1">
    <citation type="journal article" date="2019" name="Int. J. Syst. Evol. Microbiol.">
        <title>The Global Catalogue of Microorganisms (GCM) 10K type strain sequencing project: providing services to taxonomists for standard genome sequencing and annotation.</title>
        <authorList>
            <consortium name="The Broad Institute Genomics Platform"/>
            <consortium name="The Broad Institute Genome Sequencing Center for Infectious Disease"/>
            <person name="Wu L."/>
            <person name="Ma J."/>
        </authorList>
    </citation>
    <scope>NUCLEOTIDE SEQUENCE [LARGE SCALE GENOMIC DNA]</scope>
    <source>
        <strain evidence="6">JCM 17551</strain>
    </source>
</reference>
<keyword evidence="6" id="KW-1185">Reference proteome</keyword>
<dbReference type="NCBIfam" id="TIGR03350">
    <property type="entry name" value="type_VI_ompA"/>
    <property type="match status" value="1"/>
</dbReference>
<keyword evidence="3" id="KW-1133">Transmembrane helix</keyword>
<proteinExistence type="predicted"/>
<organism evidence="5 6">
    <name type="scientific">Litoribacillus peritrichatus</name>
    <dbReference type="NCBI Taxonomy" id="718191"/>
    <lineage>
        <taxon>Bacteria</taxon>
        <taxon>Pseudomonadati</taxon>
        <taxon>Pseudomonadota</taxon>
        <taxon>Gammaproteobacteria</taxon>
        <taxon>Oceanospirillales</taxon>
        <taxon>Oceanospirillaceae</taxon>
        <taxon>Litoribacillus</taxon>
    </lineage>
</organism>
<feature type="region of interest" description="Disordered" evidence="2">
    <location>
        <begin position="1"/>
        <end position="44"/>
    </location>
</feature>
<dbReference type="Gene3D" id="3.30.1330.60">
    <property type="entry name" value="OmpA-like domain"/>
    <property type="match status" value="1"/>
</dbReference>
<name>A0ABP7MEH2_9GAMM</name>
<accession>A0ABP7MEH2</accession>
<protein>
    <submittedName>
        <fullName evidence="5">Type VI secretion system protein TssL, long form</fullName>
    </submittedName>
</protein>
<comment type="caution">
    <text evidence="5">The sequence shown here is derived from an EMBL/GenBank/DDBJ whole genome shotgun (WGS) entry which is preliminary data.</text>
</comment>
<dbReference type="InterPro" id="IPR036737">
    <property type="entry name" value="OmpA-like_sf"/>
</dbReference>
<evidence type="ECO:0000313" key="6">
    <source>
        <dbReference type="Proteomes" id="UP001501565"/>
    </source>
</evidence>
<dbReference type="PANTHER" id="PTHR38033">
    <property type="entry name" value="MEMBRANE PROTEIN-RELATED"/>
    <property type="match status" value="1"/>
</dbReference>